<keyword evidence="3" id="KW-1185">Reference proteome</keyword>
<dbReference type="EMBL" id="WBVO01000010">
    <property type="protein sequence ID" value="KAB2807664.1"/>
    <property type="molecule type" value="Genomic_DNA"/>
</dbReference>
<dbReference type="OrthoDB" id="1490774at2"/>
<protein>
    <recommendedName>
        <fullName evidence="1">Competence protein CoiA-like N-terminal domain-containing protein</fullName>
    </recommendedName>
</protein>
<evidence type="ECO:0000259" key="1">
    <source>
        <dbReference type="Pfam" id="PF25164"/>
    </source>
</evidence>
<comment type="caution">
    <text evidence="2">The sequence shown here is derived from an EMBL/GenBank/DDBJ whole genome shotgun (WGS) entry which is preliminary data.</text>
</comment>
<organism evidence="2 3">
    <name type="scientific">Phaeocystidibacter luteus</name>
    <dbReference type="NCBI Taxonomy" id="911197"/>
    <lineage>
        <taxon>Bacteria</taxon>
        <taxon>Pseudomonadati</taxon>
        <taxon>Bacteroidota</taxon>
        <taxon>Flavobacteriia</taxon>
        <taxon>Flavobacteriales</taxon>
        <taxon>Phaeocystidibacteraceae</taxon>
        <taxon>Phaeocystidibacter</taxon>
    </lineage>
</organism>
<evidence type="ECO:0000313" key="3">
    <source>
        <dbReference type="Proteomes" id="UP000468650"/>
    </source>
</evidence>
<feature type="domain" description="Competence protein CoiA-like N-terminal" evidence="1">
    <location>
        <begin position="24"/>
        <end position="60"/>
    </location>
</feature>
<name>A0A6N6RKL0_9FLAO</name>
<dbReference type="InterPro" id="IPR057253">
    <property type="entry name" value="CoiA-like_N"/>
</dbReference>
<dbReference type="Pfam" id="PF25164">
    <property type="entry name" value="CoiA_N"/>
    <property type="match status" value="1"/>
</dbReference>
<accession>A0A6N6RKL0</accession>
<reference evidence="2 3" key="1">
    <citation type="submission" date="2019-09" db="EMBL/GenBank/DDBJ databases">
        <title>Genomes of family Cryomorphaceae.</title>
        <authorList>
            <person name="Bowman J.P."/>
        </authorList>
    </citation>
    <scope>NUCLEOTIDE SEQUENCE [LARGE SCALE GENOMIC DNA]</scope>
    <source>
        <strain evidence="2 3">LMG 25704</strain>
    </source>
</reference>
<dbReference type="RefSeq" id="WP_151668007.1">
    <property type="nucleotide sequence ID" value="NZ_WBVO01000010.1"/>
</dbReference>
<proteinExistence type="predicted"/>
<sequence length="350" mass="41526">MIQYQYALDAGEELVDINDLNREALDEEGYVCLSCRNPLIPRLGKKKAHHFAHKKHVNCSPETYLHKLGKQVFFDVYTTCLETRIPFFIELQQDVECNHFQETIGFSCMDDKKLKKFDLTRYFKIIEYEQRDGQFIPDLLLLNETRKEKVYVEIAVTHKLSEQKENSEFKIIEFDVQNENDLDIIKKRKVSVNNEKVRFLNFRTTPAVKDVCKGSCFRYFNFFVLYNSGKCHLSQLTPREIVEKRKRFGDKIYFSTTFEDYGTFEPFFFKSAVAVLGKKNFPVKNCFLCRYHAENTSLYNDEAIFCKFLKEPCNSNKAADCSAYRKEAKYVEQLLEEMNWNYPDFLKYFE</sequence>
<gene>
    <name evidence="2" type="ORF">F8C67_11530</name>
</gene>
<dbReference type="AlphaFoldDB" id="A0A6N6RKL0"/>
<dbReference type="Proteomes" id="UP000468650">
    <property type="component" value="Unassembled WGS sequence"/>
</dbReference>
<evidence type="ECO:0000313" key="2">
    <source>
        <dbReference type="EMBL" id="KAB2807664.1"/>
    </source>
</evidence>